<dbReference type="RefSeq" id="WP_141654583.1">
    <property type="nucleotide sequence ID" value="NZ_CP045859.1"/>
</dbReference>
<proteinExistence type="predicted"/>
<reference evidence="1 2" key="1">
    <citation type="journal article" date="2015" name="Genome Announc.">
        <title>Draft Genome Sequence of Vibrio owensii Strain SH-14, Which Causes Shrimp Acute Hepatopancreatic Necrosis Disease.</title>
        <authorList>
            <person name="Liu L."/>
            <person name="Xiao J."/>
            <person name="Xia X."/>
            <person name="Pan Y."/>
            <person name="Yan S."/>
            <person name="Wang Y."/>
        </authorList>
    </citation>
    <scope>NUCLEOTIDE SEQUENCE [LARGE SCALE GENOMIC DNA]</scope>
    <source>
        <strain evidence="1 2">SH14</strain>
    </source>
</reference>
<evidence type="ECO:0000313" key="1">
    <source>
        <dbReference type="EMBL" id="QGH46858.1"/>
    </source>
</evidence>
<dbReference type="Proteomes" id="UP000390336">
    <property type="component" value="Chromosome 1"/>
</dbReference>
<dbReference type="AlphaFoldDB" id="A0AAP9GAR9"/>
<sequence length="340" mass="38760">MNKKEVYTYYRDLVQMLKGDDLSELYKALDIFSPLTKTLRTEAKDLFVESQMGQQVRRMIGAEISQAINSEKALDFRLLILQSYKLEELLKGMKQSFESKEVLFIERLQVSIESFLNEYSIHNRAYNQNTFLPLALAANELKTLLDATLKMSEAYSFVPNNEVDEFHGTLELYLSNVTSLKDFSIKLAAIHEIYTELLHLYGVTESDFPVVIEHIENGSLWLKFAGHGLTSTALTIILTSATNYYQENFSISGQLKQLPASVQTLNELLKISETLEKDGIDTNEIKDHLVSATKKISHRLDDLLGDQPSVEINEKRISLGELQQNKMIEAKMRVLPHNDS</sequence>
<dbReference type="EMBL" id="CP045859">
    <property type="protein sequence ID" value="QGH46858.1"/>
    <property type="molecule type" value="Genomic_DNA"/>
</dbReference>
<organism evidence="1 2">
    <name type="scientific">Vibrio owensii</name>
    <dbReference type="NCBI Taxonomy" id="696485"/>
    <lineage>
        <taxon>Bacteria</taxon>
        <taxon>Pseudomonadati</taxon>
        <taxon>Pseudomonadota</taxon>
        <taxon>Gammaproteobacteria</taxon>
        <taxon>Vibrionales</taxon>
        <taxon>Vibrionaceae</taxon>
        <taxon>Vibrio</taxon>
    </lineage>
</organism>
<evidence type="ECO:0000313" key="2">
    <source>
        <dbReference type="Proteomes" id="UP000390336"/>
    </source>
</evidence>
<gene>
    <name evidence="1" type="ORF">APZ19_07030</name>
</gene>
<name>A0AAP9GAR9_9VIBR</name>
<protein>
    <submittedName>
        <fullName evidence="1">Uncharacterized protein</fullName>
    </submittedName>
</protein>
<accession>A0AAP9GAR9</accession>